<dbReference type="FunFam" id="3.40.640.10:FF:000035">
    <property type="entry name" value="O-succinylhomoserine sulfhydrylase"/>
    <property type="match status" value="1"/>
</dbReference>
<dbReference type="GO" id="GO:0004124">
    <property type="term" value="F:cysteine synthase activity"/>
    <property type="evidence" value="ECO:0007669"/>
    <property type="project" value="TreeGrafter"/>
</dbReference>
<evidence type="ECO:0000313" key="7">
    <source>
        <dbReference type="EMBL" id="SDD21060.1"/>
    </source>
</evidence>
<dbReference type="PIRSF" id="PIRSF001434">
    <property type="entry name" value="CGS"/>
    <property type="match status" value="1"/>
</dbReference>
<dbReference type="InterPro" id="IPR015421">
    <property type="entry name" value="PyrdxlP-dep_Trfase_major"/>
</dbReference>
<dbReference type="GO" id="GO:0005737">
    <property type="term" value="C:cytoplasm"/>
    <property type="evidence" value="ECO:0007669"/>
    <property type="project" value="TreeGrafter"/>
</dbReference>
<dbReference type="InterPro" id="IPR015424">
    <property type="entry name" value="PyrdxlP-dep_Trfase"/>
</dbReference>
<evidence type="ECO:0000313" key="8">
    <source>
        <dbReference type="Proteomes" id="UP000199455"/>
    </source>
</evidence>
<dbReference type="SUPFAM" id="SSF53383">
    <property type="entry name" value="PLP-dependent transferases"/>
    <property type="match status" value="1"/>
</dbReference>
<dbReference type="InterPro" id="IPR000277">
    <property type="entry name" value="Cys/Met-Metab_PyrdxlP-dep_enz"/>
</dbReference>
<dbReference type="NCBIfam" id="TIGR01326">
    <property type="entry name" value="OAH_OAS_sulfhy"/>
    <property type="match status" value="1"/>
</dbReference>
<dbReference type="GO" id="GO:0006535">
    <property type="term" value="P:cysteine biosynthetic process from serine"/>
    <property type="evidence" value="ECO:0007669"/>
    <property type="project" value="TreeGrafter"/>
</dbReference>
<dbReference type="AlphaFoldDB" id="A0A1G6SVT2"/>
<dbReference type="Gene3D" id="3.40.640.10">
    <property type="entry name" value="Type I PLP-dependent aspartate aminotransferase-like (Major domain)"/>
    <property type="match status" value="1"/>
</dbReference>
<dbReference type="CDD" id="cd00614">
    <property type="entry name" value="CGS_like"/>
    <property type="match status" value="1"/>
</dbReference>
<keyword evidence="8" id="KW-1185">Reference proteome</keyword>
<reference evidence="8" key="1">
    <citation type="submission" date="2016-10" db="EMBL/GenBank/DDBJ databases">
        <authorList>
            <person name="Varghese N."/>
            <person name="Submissions S."/>
        </authorList>
    </citation>
    <scope>NUCLEOTIDE SEQUENCE [LARGE SCALE GENOMIC DNA]</scope>
    <source>
        <strain evidence="8">DSM 18609</strain>
    </source>
</reference>
<gene>
    <name evidence="7" type="ORF">SAMN04488024_104387</name>
</gene>
<dbReference type="Proteomes" id="UP000199455">
    <property type="component" value="Unassembled WGS sequence"/>
</dbReference>
<dbReference type="PANTHER" id="PTHR43797:SF2">
    <property type="entry name" value="HOMOCYSTEINE_CYSTEINE SYNTHASE"/>
    <property type="match status" value="1"/>
</dbReference>
<dbReference type="STRING" id="390242.SAMN04488024_104387"/>
<dbReference type="GO" id="GO:0030170">
    <property type="term" value="F:pyridoxal phosphate binding"/>
    <property type="evidence" value="ECO:0007669"/>
    <property type="project" value="InterPro"/>
</dbReference>
<evidence type="ECO:0000256" key="5">
    <source>
        <dbReference type="PIRSR" id="PIRSR001434-2"/>
    </source>
</evidence>
<dbReference type="Gene3D" id="3.90.1150.10">
    <property type="entry name" value="Aspartate Aminotransferase, domain 1"/>
    <property type="match status" value="1"/>
</dbReference>
<organism evidence="7 8">
    <name type="scientific">Pedobacter soli</name>
    <dbReference type="NCBI Taxonomy" id="390242"/>
    <lineage>
        <taxon>Bacteria</taxon>
        <taxon>Pseudomonadati</taxon>
        <taxon>Bacteroidota</taxon>
        <taxon>Sphingobacteriia</taxon>
        <taxon>Sphingobacteriales</taxon>
        <taxon>Sphingobacteriaceae</taxon>
        <taxon>Pedobacter</taxon>
    </lineage>
</organism>
<dbReference type="GO" id="GO:0003961">
    <property type="term" value="F:O-acetylhomoserine aminocarboxypropyltransferase activity"/>
    <property type="evidence" value="ECO:0007669"/>
    <property type="project" value="TreeGrafter"/>
</dbReference>
<evidence type="ECO:0000256" key="2">
    <source>
        <dbReference type="ARBA" id="ARBA00009077"/>
    </source>
</evidence>
<dbReference type="GO" id="GO:0019346">
    <property type="term" value="P:transsulfuration"/>
    <property type="evidence" value="ECO:0007669"/>
    <property type="project" value="InterPro"/>
</dbReference>
<dbReference type="InterPro" id="IPR006235">
    <property type="entry name" value="OAc-hSer/O-AcSer_sulfhydrylase"/>
</dbReference>
<evidence type="ECO:0000256" key="4">
    <source>
        <dbReference type="ARBA" id="ARBA00022898"/>
    </source>
</evidence>
<dbReference type="PANTHER" id="PTHR43797">
    <property type="entry name" value="HOMOCYSTEINE/CYSTEINE SYNTHASE"/>
    <property type="match status" value="1"/>
</dbReference>
<sequence length="443" mass="47568">MSTSYKFETLQIHAGQEIDPTTGSRAVPIYQTTSYGFKNAEHGANLFALKEFGNIYTRIMNPTSDVFEKRIAALEGGVAALAVASGQAAQFIALNNILEAGDSIVSSSHVYGGTYNQFKVAFKRLGIHVDFANPDVPEEFEAKITDKTKAIYLETIGNPAFSVPDFEKIAAIAKKYDLPLIVDNTFGAAGYLFKPLEHGANVVVESATKWIGGHGTSIGGVIVDGGNYNWGNGKFPQFSQPSEGYHGLVFSDVFGVNGPFGNIQFIIRARVEGLRDLGPAIAPFNSFLLLQGLETLSLRVQRHVDNALELATWLENHPAVKEVAYPGLASSKYNNLAKKYLSNGFGAVLSFELNGSKESATQLIDNLKLISHLANVGDAKTLIIQPSATTHQQLSDSEQLAAGVKPNSLRVSVGIEHIDDIKADFEQAFAAIGLSVSAASLQA</sequence>
<dbReference type="RefSeq" id="WP_090768790.1">
    <property type="nucleotide sequence ID" value="NZ_FMZH01000004.1"/>
</dbReference>
<name>A0A1G6SVT2_9SPHI</name>
<protein>
    <submittedName>
        <fullName evidence="7">O-acetylhomoserine sulfhydrylase</fullName>
    </submittedName>
</protein>
<evidence type="ECO:0000256" key="3">
    <source>
        <dbReference type="ARBA" id="ARBA00022679"/>
    </source>
</evidence>
<proteinExistence type="inferred from homology"/>
<evidence type="ECO:0000256" key="6">
    <source>
        <dbReference type="RuleBase" id="RU362118"/>
    </source>
</evidence>
<accession>A0A1G6SVT2</accession>
<dbReference type="InterPro" id="IPR015422">
    <property type="entry name" value="PyrdxlP-dep_Trfase_small"/>
</dbReference>
<comment type="similarity">
    <text evidence="2 6">Belongs to the trans-sulfuration enzymes family.</text>
</comment>
<comment type="cofactor">
    <cofactor evidence="1 6">
        <name>pyridoxal 5'-phosphate</name>
        <dbReference type="ChEBI" id="CHEBI:597326"/>
    </cofactor>
</comment>
<dbReference type="GO" id="GO:0071269">
    <property type="term" value="P:L-homocysteine biosynthetic process"/>
    <property type="evidence" value="ECO:0007669"/>
    <property type="project" value="TreeGrafter"/>
</dbReference>
<keyword evidence="3" id="KW-0808">Transferase</keyword>
<evidence type="ECO:0000256" key="1">
    <source>
        <dbReference type="ARBA" id="ARBA00001933"/>
    </source>
</evidence>
<feature type="modified residue" description="N6-(pyridoxal phosphate)lysine" evidence="5">
    <location>
        <position position="209"/>
    </location>
</feature>
<keyword evidence="4 5" id="KW-0663">Pyridoxal phosphate</keyword>
<dbReference type="EMBL" id="FMZH01000004">
    <property type="protein sequence ID" value="SDD21060.1"/>
    <property type="molecule type" value="Genomic_DNA"/>
</dbReference>
<dbReference type="Pfam" id="PF01053">
    <property type="entry name" value="Cys_Met_Meta_PP"/>
    <property type="match status" value="1"/>
</dbReference>